<keyword evidence="6" id="KW-0391">Immunity</keyword>
<evidence type="ECO:0000256" key="11">
    <source>
        <dbReference type="ARBA" id="ARBA00038737"/>
    </source>
</evidence>
<dbReference type="InterPro" id="IPR050199">
    <property type="entry name" value="IgHV"/>
</dbReference>
<dbReference type="InterPro" id="IPR013783">
    <property type="entry name" value="Ig-like_fold"/>
</dbReference>
<evidence type="ECO:0000313" key="17">
    <source>
        <dbReference type="Proteomes" id="UP000335636"/>
    </source>
</evidence>
<evidence type="ECO:0000256" key="4">
    <source>
        <dbReference type="ARBA" id="ARBA00022525"/>
    </source>
</evidence>
<dbReference type="SMART" id="SM00409">
    <property type="entry name" value="IG"/>
    <property type="match status" value="1"/>
</dbReference>
<keyword evidence="5 14" id="KW-0732">Signal</keyword>
<dbReference type="GO" id="GO:0005886">
    <property type="term" value="C:plasma membrane"/>
    <property type="evidence" value="ECO:0007669"/>
    <property type="project" value="UniProtKB-SubCell"/>
</dbReference>
<proteinExistence type="predicted"/>
<keyword evidence="12" id="KW-1280">Immunoglobulin</keyword>
<accession>A0A5E4D5V9</accession>
<dbReference type="PANTHER" id="PTHR23266">
    <property type="entry name" value="IMMUNOGLOBULIN HEAVY CHAIN"/>
    <property type="match status" value="1"/>
</dbReference>
<keyword evidence="17" id="KW-1185">Reference proteome</keyword>
<dbReference type="InterPro" id="IPR007110">
    <property type="entry name" value="Ig-like_dom"/>
</dbReference>
<dbReference type="Gene3D" id="2.60.40.10">
    <property type="entry name" value="Immunoglobulins"/>
    <property type="match status" value="1"/>
</dbReference>
<dbReference type="GO" id="GO:0019814">
    <property type="term" value="C:immunoglobulin complex"/>
    <property type="evidence" value="ECO:0007669"/>
    <property type="project" value="UniProtKB-KW"/>
</dbReference>
<protein>
    <recommendedName>
        <fullName evidence="15">Ig-like domain-containing protein</fullName>
    </recommendedName>
</protein>
<evidence type="ECO:0000256" key="5">
    <source>
        <dbReference type="ARBA" id="ARBA00022729"/>
    </source>
</evidence>
<feature type="signal peptide" evidence="14">
    <location>
        <begin position="1"/>
        <end position="19"/>
    </location>
</feature>
<reference evidence="16" key="1">
    <citation type="submission" date="2019-04" db="EMBL/GenBank/DDBJ databases">
        <authorList>
            <person name="Alioto T."/>
            <person name="Alioto T."/>
        </authorList>
    </citation>
    <scope>NUCLEOTIDE SEQUENCE [LARGE SCALE GENOMIC DNA]</scope>
</reference>
<feature type="chain" id="PRO_5023133567" description="Ig-like domain-containing protein" evidence="14">
    <location>
        <begin position="20"/>
        <end position="276"/>
    </location>
</feature>
<keyword evidence="10" id="KW-0393">Immunoglobulin domain</keyword>
<evidence type="ECO:0000256" key="6">
    <source>
        <dbReference type="ARBA" id="ARBA00022859"/>
    </source>
</evidence>
<dbReference type="EMBL" id="CABDUW010003346">
    <property type="protein sequence ID" value="VTJ89080.1"/>
    <property type="molecule type" value="Genomic_DNA"/>
</dbReference>
<evidence type="ECO:0000256" key="7">
    <source>
        <dbReference type="ARBA" id="ARBA00023130"/>
    </source>
</evidence>
<dbReference type="AlphaFoldDB" id="A0A5E4D5V9"/>
<dbReference type="FunFam" id="2.60.40.10:FF:001119">
    <property type="entry name" value="Immunoglobulin heavy variable 4-30-4"/>
    <property type="match status" value="1"/>
</dbReference>
<evidence type="ECO:0000256" key="8">
    <source>
        <dbReference type="ARBA" id="ARBA00023136"/>
    </source>
</evidence>
<sequence length="276" mass="29729">MRLLGLVLCLVTAPQGVLCQVQLQESGPGLVKPSQTLSLTCAVSGFSITSGYWWSWIRQPPGKGLEYIGHIDSGDSTNYNPSLKSRVSISRDTSKNQFSLQLSSLTTEDTATYYCARDTVRGPQWPARGAQHTGAQVVPEAAADTSGHPDMLQGPTQEVPCAGEQDGPQQPSLDTLTVHSCRRGPHMATPQTHCARWSWQVGRAARDGQVEDTDLLLVHTAIPGTLDLHQCSRWAQTTQQGWQDHTDLSIPQDPQVLSSVARVKLGSGCSCACSPG</sequence>
<dbReference type="Proteomes" id="UP000335636">
    <property type="component" value="Unassembled WGS sequence"/>
</dbReference>
<dbReference type="PROSITE" id="PS50835">
    <property type="entry name" value="IG_LIKE"/>
    <property type="match status" value="1"/>
</dbReference>
<keyword evidence="3" id="KW-1003">Cell membrane</keyword>
<dbReference type="GO" id="GO:0002250">
    <property type="term" value="P:adaptive immune response"/>
    <property type="evidence" value="ECO:0007669"/>
    <property type="project" value="UniProtKB-KW"/>
</dbReference>
<keyword evidence="9" id="KW-1015">Disulfide bond</keyword>
<dbReference type="SMART" id="SM00406">
    <property type="entry name" value="IGv"/>
    <property type="match status" value="1"/>
</dbReference>
<evidence type="ECO:0000256" key="13">
    <source>
        <dbReference type="SAM" id="MobiDB-lite"/>
    </source>
</evidence>
<name>A0A5E4D5V9_MARMO</name>
<comment type="caution">
    <text evidence="16">The sequence shown here is derived from an EMBL/GenBank/DDBJ whole genome shotgun (WGS) entry which is preliminary data.</text>
</comment>
<evidence type="ECO:0000256" key="1">
    <source>
        <dbReference type="ARBA" id="ARBA00004236"/>
    </source>
</evidence>
<keyword evidence="7" id="KW-1064">Adaptive immunity</keyword>
<feature type="region of interest" description="Disordered" evidence="13">
    <location>
        <begin position="124"/>
        <end position="171"/>
    </location>
</feature>
<dbReference type="SUPFAM" id="SSF48726">
    <property type="entry name" value="Immunoglobulin"/>
    <property type="match status" value="1"/>
</dbReference>
<dbReference type="InterPro" id="IPR003599">
    <property type="entry name" value="Ig_sub"/>
</dbReference>
<keyword evidence="4" id="KW-0964">Secreted</keyword>
<organism evidence="16 17">
    <name type="scientific">Marmota monax</name>
    <name type="common">Woodchuck</name>
    <dbReference type="NCBI Taxonomy" id="9995"/>
    <lineage>
        <taxon>Eukaryota</taxon>
        <taxon>Metazoa</taxon>
        <taxon>Chordata</taxon>
        <taxon>Craniata</taxon>
        <taxon>Vertebrata</taxon>
        <taxon>Euteleostomi</taxon>
        <taxon>Mammalia</taxon>
        <taxon>Eutheria</taxon>
        <taxon>Euarchontoglires</taxon>
        <taxon>Glires</taxon>
        <taxon>Rodentia</taxon>
        <taxon>Sciuromorpha</taxon>
        <taxon>Sciuridae</taxon>
        <taxon>Xerinae</taxon>
        <taxon>Marmotini</taxon>
        <taxon>Marmota</taxon>
    </lineage>
</organism>
<dbReference type="Pfam" id="PF07686">
    <property type="entry name" value="V-set"/>
    <property type="match status" value="1"/>
</dbReference>
<dbReference type="GO" id="GO:0005576">
    <property type="term" value="C:extracellular region"/>
    <property type="evidence" value="ECO:0007669"/>
    <property type="project" value="UniProtKB-SubCell"/>
</dbReference>
<comment type="subunit">
    <text evidence="11">Immunoglobulins are composed of two identical heavy chains and two identical light chains; disulfide-linked.</text>
</comment>
<evidence type="ECO:0000256" key="2">
    <source>
        <dbReference type="ARBA" id="ARBA00004613"/>
    </source>
</evidence>
<dbReference type="InterPro" id="IPR013106">
    <property type="entry name" value="Ig_V-set"/>
</dbReference>
<evidence type="ECO:0000259" key="15">
    <source>
        <dbReference type="PROSITE" id="PS50835"/>
    </source>
</evidence>
<evidence type="ECO:0000313" key="16">
    <source>
        <dbReference type="EMBL" id="VTJ89080.1"/>
    </source>
</evidence>
<keyword evidence="8" id="KW-0472">Membrane</keyword>
<evidence type="ECO:0000256" key="9">
    <source>
        <dbReference type="ARBA" id="ARBA00023157"/>
    </source>
</evidence>
<evidence type="ECO:0000256" key="3">
    <source>
        <dbReference type="ARBA" id="ARBA00022475"/>
    </source>
</evidence>
<evidence type="ECO:0000256" key="10">
    <source>
        <dbReference type="ARBA" id="ARBA00023319"/>
    </source>
</evidence>
<gene>
    <name evidence="16" type="ORF">MONAX_5E016049</name>
</gene>
<evidence type="ECO:0000256" key="12">
    <source>
        <dbReference type="ARBA" id="ARBA00043265"/>
    </source>
</evidence>
<dbReference type="InterPro" id="IPR036179">
    <property type="entry name" value="Ig-like_dom_sf"/>
</dbReference>
<feature type="domain" description="Ig-like" evidence="15">
    <location>
        <begin position="14"/>
        <end position="115"/>
    </location>
</feature>
<comment type="subcellular location">
    <subcellularLocation>
        <location evidence="1">Cell membrane</location>
    </subcellularLocation>
    <subcellularLocation>
        <location evidence="2">Secreted</location>
    </subcellularLocation>
</comment>
<evidence type="ECO:0000256" key="14">
    <source>
        <dbReference type="SAM" id="SignalP"/>
    </source>
</evidence>